<proteinExistence type="predicted"/>
<dbReference type="InParanoid" id="A0A0C3B135"/>
<reference evidence="2" key="2">
    <citation type="submission" date="2015-01" db="EMBL/GenBank/DDBJ databases">
        <title>Evolutionary Origins and Diversification of the Mycorrhizal Mutualists.</title>
        <authorList>
            <consortium name="DOE Joint Genome Institute"/>
            <consortium name="Mycorrhizal Genomics Consortium"/>
            <person name="Kohler A."/>
            <person name="Kuo A."/>
            <person name="Nagy L.G."/>
            <person name="Floudas D."/>
            <person name="Copeland A."/>
            <person name="Barry K.W."/>
            <person name="Cichocki N."/>
            <person name="Veneault-Fourrey C."/>
            <person name="LaButti K."/>
            <person name="Lindquist E.A."/>
            <person name="Lipzen A."/>
            <person name="Lundell T."/>
            <person name="Morin E."/>
            <person name="Murat C."/>
            <person name="Riley R."/>
            <person name="Ohm R."/>
            <person name="Sun H."/>
            <person name="Tunlid A."/>
            <person name="Henrissat B."/>
            <person name="Grigoriev I.V."/>
            <person name="Hibbett D.S."/>
            <person name="Martin F."/>
        </authorList>
    </citation>
    <scope>NUCLEOTIDE SEQUENCE [LARGE SCALE GENOMIC DNA]</scope>
    <source>
        <strain evidence="2">F 1598</strain>
    </source>
</reference>
<sequence length="93" mass="11192">MVPGYPNLARPPRCLWEYRREEEKKQEKFDWFTSSKDDIREEVASILKHVLYAIFLPIICRSHSIFFGLFASLVVEYSPIHYDHHLLAQEYYL</sequence>
<protein>
    <submittedName>
        <fullName evidence="1">Uncharacterized protein</fullName>
    </submittedName>
</protein>
<dbReference type="EMBL" id="KN833648">
    <property type="protein sequence ID" value="KIM70972.1"/>
    <property type="molecule type" value="Genomic_DNA"/>
</dbReference>
<name>A0A0C3B135_PILCF</name>
<accession>A0A0C3B135</accession>
<evidence type="ECO:0000313" key="2">
    <source>
        <dbReference type="Proteomes" id="UP000054166"/>
    </source>
</evidence>
<dbReference type="HOGENOM" id="CLU_2400495_0_0_1"/>
<dbReference type="Proteomes" id="UP000054166">
    <property type="component" value="Unassembled WGS sequence"/>
</dbReference>
<gene>
    <name evidence="1" type="ORF">PILCRDRAFT_17551</name>
</gene>
<organism evidence="1 2">
    <name type="scientific">Piloderma croceum (strain F 1598)</name>
    <dbReference type="NCBI Taxonomy" id="765440"/>
    <lineage>
        <taxon>Eukaryota</taxon>
        <taxon>Fungi</taxon>
        <taxon>Dikarya</taxon>
        <taxon>Basidiomycota</taxon>
        <taxon>Agaricomycotina</taxon>
        <taxon>Agaricomycetes</taxon>
        <taxon>Agaricomycetidae</taxon>
        <taxon>Atheliales</taxon>
        <taxon>Atheliaceae</taxon>
        <taxon>Piloderma</taxon>
    </lineage>
</organism>
<reference evidence="1 2" key="1">
    <citation type="submission" date="2014-04" db="EMBL/GenBank/DDBJ databases">
        <authorList>
            <consortium name="DOE Joint Genome Institute"/>
            <person name="Kuo A."/>
            <person name="Tarkka M."/>
            <person name="Buscot F."/>
            <person name="Kohler A."/>
            <person name="Nagy L.G."/>
            <person name="Floudas D."/>
            <person name="Copeland A."/>
            <person name="Barry K.W."/>
            <person name="Cichocki N."/>
            <person name="Veneault-Fourrey C."/>
            <person name="LaButti K."/>
            <person name="Lindquist E.A."/>
            <person name="Lipzen A."/>
            <person name="Lundell T."/>
            <person name="Morin E."/>
            <person name="Murat C."/>
            <person name="Sun H."/>
            <person name="Tunlid A."/>
            <person name="Henrissat B."/>
            <person name="Grigoriev I.V."/>
            <person name="Hibbett D.S."/>
            <person name="Martin F."/>
            <person name="Nordberg H.P."/>
            <person name="Cantor M.N."/>
            <person name="Hua S.X."/>
        </authorList>
    </citation>
    <scope>NUCLEOTIDE SEQUENCE [LARGE SCALE GENOMIC DNA]</scope>
    <source>
        <strain evidence="1 2">F 1598</strain>
    </source>
</reference>
<evidence type="ECO:0000313" key="1">
    <source>
        <dbReference type="EMBL" id="KIM70972.1"/>
    </source>
</evidence>
<keyword evidence="2" id="KW-1185">Reference proteome</keyword>
<dbReference type="AlphaFoldDB" id="A0A0C3B135"/>